<dbReference type="SUPFAM" id="SSF57701">
    <property type="entry name" value="Zn2/Cys6 DNA-binding domain"/>
    <property type="match status" value="1"/>
</dbReference>
<dbReference type="PROSITE" id="PS00463">
    <property type="entry name" value="ZN2_CY6_FUNGAL_1"/>
    <property type="match status" value="1"/>
</dbReference>
<keyword evidence="3" id="KW-0805">Transcription regulation</keyword>
<keyword evidence="2" id="KW-0862">Zinc</keyword>
<dbReference type="Pfam" id="PF04082">
    <property type="entry name" value="Fungal_trans"/>
    <property type="match status" value="1"/>
</dbReference>
<dbReference type="GO" id="GO:0003677">
    <property type="term" value="F:DNA binding"/>
    <property type="evidence" value="ECO:0007669"/>
    <property type="project" value="UniProtKB-KW"/>
</dbReference>
<evidence type="ECO:0000313" key="10">
    <source>
        <dbReference type="Proteomes" id="UP000319663"/>
    </source>
</evidence>
<name>A0A507QN25_MONPU</name>
<evidence type="ECO:0000256" key="4">
    <source>
        <dbReference type="ARBA" id="ARBA00023125"/>
    </source>
</evidence>
<evidence type="ECO:0000259" key="8">
    <source>
        <dbReference type="PROSITE" id="PS50048"/>
    </source>
</evidence>
<dbReference type="CDD" id="cd00067">
    <property type="entry name" value="GAL4"/>
    <property type="match status" value="1"/>
</dbReference>
<keyword evidence="10" id="KW-1185">Reference proteome</keyword>
<dbReference type="GO" id="GO:0000981">
    <property type="term" value="F:DNA-binding transcription factor activity, RNA polymerase II-specific"/>
    <property type="evidence" value="ECO:0007669"/>
    <property type="project" value="InterPro"/>
</dbReference>
<evidence type="ECO:0000256" key="7">
    <source>
        <dbReference type="SAM" id="MobiDB-lite"/>
    </source>
</evidence>
<dbReference type="Pfam" id="PF00172">
    <property type="entry name" value="Zn_clus"/>
    <property type="match status" value="1"/>
</dbReference>
<comment type="caution">
    <text evidence="9">The sequence shown here is derived from an EMBL/GenBank/DDBJ whole genome shotgun (WGS) entry which is preliminary data.</text>
</comment>
<evidence type="ECO:0000256" key="1">
    <source>
        <dbReference type="ARBA" id="ARBA00022723"/>
    </source>
</evidence>
<dbReference type="SMART" id="SM00066">
    <property type="entry name" value="GAL4"/>
    <property type="match status" value="1"/>
</dbReference>
<evidence type="ECO:0000256" key="3">
    <source>
        <dbReference type="ARBA" id="ARBA00023015"/>
    </source>
</evidence>
<dbReference type="InterPro" id="IPR052478">
    <property type="entry name" value="Metabolite_Synth_Reg"/>
</dbReference>
<evidence type="ECO:0000313" key="9">
    <source>
        <dbReference type="EMBL" id="TQB69253.1"/>
    </source>
</evidence>
<evidence type="ECO:0000256" key="5">
    <source>
        <dbReference type="ARBA" id="ARBA00023163"/>
    </source>
</evidence>
<keyword evidence="5" id="KW-0804">Transcription</keyword>
<dbReference type="InterPro" id="IPR001138">
    <property type="entry name" value="Zn2Cys6_DnaBD"/>
</dbReference>
<dbReference type="AlphaFoldDB" id="A0A507QN25"/>
<dbReference type="OrthoDB" id="4064873at2759"/>
<dbReference type="EMBL" id="VIFY01000163">
    <property type="protein sequence ID" value="TQB69253.1"/>
    <property type="molecule type" value="Genomic_DNA"/>
</dbReference>
<protein>
    <recommendedName>
        <fullName evidence="8">Zn(2)-C6 fungal-type domain-containing protein</fullName>
    </recommendedName>
</protein>
<sequence>MAEVGRVRAKKACNPCRIRKRKCNGELPCKACIALQYPCSYEQRVRRGKFSRLLEKRANAPPENISSPSPSRADKQQQQQQDDPSTLPGSQLQLIEANSPAVFVRELGLKIAASAAPQLRHYSWNLRYATEDLSWTPQYLTLTEILSMEQMSELTSVYFAEVHPVYDFLDRQQIEELIGPRWMKGTVYDSSDSLLCGVAALGCLFSQSPSTLEEQLVQSARLALEHSSNLSNPSIHHVLGWLLRVIYLRLAGSPQATWIATCTLMHMIETIRLHFEPSHHSILAESMEDHDPERRRRIYSVARLFNTWVSFDCGRSPVELRGGSSVLPKDSWTVEQVQLWQSSDFLNPDRARTYAELLAEFHRLCALDPQHGMLQLIQCNIALCMCRRVRALRFHIPDDFFELFVALSRKSLATARRLASQKSPWCHVLNIPFQLSCTFLSFDKQDCFSLLDEALSTLHYVVEQYNTKSAVESYHVACWLATMKHRRRCEELDLLGSIIRSHDASLSEGATITPVPQDETSQYPELNLDFVNEFLSDQLSSLDQFPFAMP</sequence>
<accession>A0A507QN25</accession>
<dbReference type="CDD" id="cd12148">
    <property type="entry name" value="fungal_TF_MHR"/>
    <property type="match status" value="1"/>
</dbReference>
<dbReference type="PROSITE" id="PS50048">
    <property type="entry name" value="ZN2_CY6_FUNGAL_2"/>
    <property type="match status" value="1"/>
</dbReference>
<reference evidence="9 10" key="1">
    <citation type="submission" date="2019-06" db="EMBL/GenBank/DDBJ databases">
        <title>Wine fermentation using esterase from Monascus purpureus.</title>
        <authorList>
            <person name="Geng C."/>
            <person name="Zhang Y."/>
        </authorList>
    </citation>
    <scope>NUCLEOTIDE SEQUENCE [LARGE SCALE GENOMIC DNA]</scope>
    <source>
        <strain evidence="9">HQ1</strain>
    </source>
</reference>
<keyword evidence="6" id="KW-0539">Nucleus</keyword>
<dbReference type="GO" id="GO:0009410">
    <property type="term" value="P:response to xenobiotic stimulus"/>
    <property type="evidence" value="ECO:0007669"/>
    <property type="project" value="TreeGrafter"/>
</dbReference>
<feature type="region of interest" description="Disordered" evidence="7">
    <location>
        <begin position="57"/>
        <end position="90"/>
    </location>
</feature>
<dbReference type="GO" id="GO:0006351">
    <property type="term" value="P:DNA-templated transcription"/>
    <property type="evidence" value="ECO:0007669"/>
    <property type="project" value="InterPro"/>
</dbReference>
<dbReference type="InterPro" id="IPR036864">
    <property type="entry name" value="Zn2-C6_fun-type_DNA-bd_sf"/>
</dbReference>
<gene>
    <name evidence="9" type="ORF">MPDQ_002122</name>
</gene>
<evidence type="ECO:0000256" key="2">
    <source>
        <dbReference type="ARBA" id="ARBA00022833"/>
    </source>
</evidence>
<keyword evidence="1" id="KW-0479">Metal-binding</keyword>
<dbReference type="Proteomes" id="UP000319663">
    <property type="component" value="Unassembled WGS sequence"/>
</dbReference>
<feature type="domain" description="Zn(2)-C6 fungal-type" evidence="8">
    <location>
        <begin position="12"/>
        <end position="41"/>
    </location>
</feature>
<evidence type="ECO:0000256" key="6">
    <source>
        <dbReference type="ARBA" id="ARBA00023242"/>
    </source>
</evidence>
<keyword evidence="4" id="KW-0238">DNA-binding</keyword>
<organism evidence="9 10">
    <name type="scientific">Monascus purpureus</name>
    <name type="common">Red mold</name>
    <name type="synonym">Monascus anka</name>
    <dbReference type="NCBI Taxonomy" id="5098"/>
    <lineage>
        <taxon>Eukaryota</taxon>
        <taxon>Fungi</taxon>
        <taxon>Dikarya</taxon>
        <taxon>Ascomycota</taxon>
        <taxon>Pezizomycotina</taxon>
        <taxon>Eurotiomycetes</taxon>
        <taxon>Eurotiomycetidae</taxon>
        <taxon>Eurotiales</taxon>
        <taxon>Aspergillaceae</taxon>
        <taxon>Monascus</taxon>
    </lineage>
</organism>
<dbReference type="Gene3D" id="4.10.240.10">
    <property type="entry name" value="Zn(2)-C6 fungal-type DNA-binding domain"/>
    <property type="match status" value="1"/>
</dbReference>
<proteinExistence type="predicted"/>
<dbReference type="GO" id="GO:0008270">
    <property type="term" value="F:zinc ion binding"/>
    <property type="evidence" value="ECO:0007669"/>
    <property type="project" value="InterPro"/>
</dbReference>
<dbReference type="PANTHER" id="PTHR31779">
    <property type="entry name" value="2-NITROPROPANE DIOXYGENASE FAMILY, PUTATIVE (AFU_ORTHOLOGUE AFUA_2G17430)-RELATED"/>
    <property type="match status" value="1"/>
</dbReference>
<dbReference type="InterPro" id="IPR007219">
    <property type="entry name" value="XnlR_reg_dom"/>
</dbReference>
<dbReference type="PANTHER" id="PTHR31779:SF5">
    <property type="entry name" value="ZN(II)2CYS6 TRANSCRIPTION FACTOR (EUROFUNG)"/>
    <property type="match status" value="1"/>
</dbReference>